<dbReference type="EMBL" id="JASBNA010000002">
    <property type="protein sequence ID" value="KAK7695279.1"/>
    <property type="molecule type" value="Genomic_DNA"/>
</dbReference>
<organism evidence="2 3">
    <name type="scientific">Cerrena zonata</name>
    <dbReference type="NCBI Taxonomy" id="2478898"/>
    <lineage>
        <taxon>Eukaryota</taxon>
        <taxon>Fungi</taxon>
        <taxon>Dikarya</taxon>
        <taxon>Basidiomycota</taxon>
        <taxon>Agaricomycotina</taxon>
        <taxon>Agaricomycetes</taxon>
        <taxon>Polyporales</taxon>
        <taxon>Cerrenaceae</taxon>
        <taxon>Cerrena</taxon>
    </lineage>
</organism>
<sequence>MIHAAPPMSVIAVSIIVLQVWYLLQPPWHPVLVYCTDRLSSKTKFALVVLPPYLTYIAITIAVIWRGLQDPSAVTPALGLYCTIIDLDTFFSTPIFCAVFMIMITLFNLGTMVQFLWRRCKLKRVNPLASRTDSVNIWVRVFIFNLYSLLTLGACLILIFTKSSPLPYVVQAALPLVALLIFGTQTDIWFAIRDWRCGDRIRVSDGGWSIPANRSPTSSQLSLV</sequence>
<evidence type="ECO:0008006" key="4">
    <source>
        <dbReference type="Google" id="ProtNLM"/>
    </source>
</evidence>
<evidence type="ECO:0000256" key="1">
    <source>
        <dbReference type="SAM" id="Phobius"/>
    </source>
</evidence>
<proteinExistence type="predicted"/>
<feature type="transmembrane region" description="Helical" evidence="1">
    <location>
        <begin position="45"/>
        <end position="65"/>
    </location>
</feature>
<evidence type="ECO:0000313" key="3">
    <source>
        <dbReference type="Proteomes" id="UP001385951"/>
    </source>
</evidence>
<keyword evidence="1" id="KW-0472">Membrane</keyword>
<dbReference type="Proteomes" id="UP001385951">
    <property type="component" value="Unassembled WGS sequence"/>
</dbReference>
<evidence type="ECO:0000313" key="2">
    <source>
        <dbReference type="EMBL" id="KAK7695279.1"/>
    </source>
</evidence>
<keyword evidence="3" id="KW-1185">Reference proteome</keyword>
<feature type="transmembrane region" description="Helical" evidence="1">
    <location>
        <begin position="172"/>
        <end position="192"/>
    </location>
</feature>
<feature type="transmembrane region" description="Helical" evidence="1">
    <location>
        <begin position="137"/>
        <end position="160"/>
    </location>
</feature>
<dbReference type="AlphaFoldDB" id="A0AAW0GTN5"/>
<accession>A0AAW0GTN5</accession>
<keyword evidence="1" id="KW-0812">Transmembrane</keyword>
<feature type="transmembrane region" description="Helical" evidence="1">
    <location>
        <begin position="6"/>
        <end position="24"/>
    </location>
</feature>
<reference evidence="2 3" key="1">
    <citation type="submission" date="2022-09" db="EMBL/GenBank/DDBJ databases">
        <authorList>
            <person name="Palmer J.M."/>
        </authorList>
    </citation>
    <scope>NUCLEOTIDE SEQUENCE [LARGE SCALE GENOMIC DNA]</scope>
    <source>
        <strain evidence="2 3">DSM 7382</strain>
    </source>
</reference>
<name>A0AAW0GTN5_9APHY</name>
<protein>
    <recommendedName>
        <fullName evidence="4">G protein-coupled receptor</fullName>
    </recommendedName>
</protein>
<feature type="transmembrane region" description="Helical" evidence="1">
    <location>
        <begin position="93"/>
        <end position="117"/>
    </location>
</feature>
<comment type="caution">
    <text evidence="2">The sequence shown here is derived from an EMBL/GenBank/DDBJ whole genome shotgun (WGS) entry which is preliminary data.</text>
</comment>
<keyword evidence="1" id="KW-1133">Transmembrane helix</keyword>
<gene>
    <name evidence="2" type="ORF">QCA50_002469</name>
</gene>